<organism evidence="2 3">
    <name type="scientific">Mycena alexandri</name>
    <dbReference type="NCBI Taxonomy" id="1745969"/>
    <lineage>
        <taxon>Eukaryota</taxon>
        <taxon>Fungi</taxon>
        <taxon>Dikarya</taxon>
        <taxon>Basidiomycota</taxon>
        <taxon>Agaricomycotina</taxon>
        <taxon>Agaricomycetes</taxon>
        <taxon>Agaricomycetidae</taxon>
        <taxon>Agaricales</taxon>
        <taxon>Marasmiineae</taxon>
        <taxon>Mycenaceae</taxon>
        <taxon>Mycena</taxon>
    </lineage>
</organism>
<dbReference type="EMBL" id="JARJCM010000033">
    <property type="protein sequence ID" value="KAJ7038156.1"/>
    <property type="molecule type" value="Genomic_DNA"/>
</dbReference>
<feature type="region of interest" description="Disordered" evidence="1">
    <location>
        <begin position="1"/>
        <end position="61"/>
    </location>
</feature>
<reference evidence="2" key="1">
    <citation type="submission" date="2023-03" db="EMBL/GenBank/DDBJ databases">
        <title>Massive genome expansion in bonnet fungi (Mycena s.s.) driven by repeated elements and novel gene families across ecological guilds.</title>
        <authorList>
            <consortium name="Lawrence Berkeley National Laboratory"/>
            <person name="Harder C.B."/>
            <person name="Miyauchi S."/>
            <person name="Viragh M."/>
            <person name="Kuo A."/>
            <person name="Thoen E."/>
            <person name="Andreopoulos B."/>
            <person name="Lu D."/>
            <person name="Skrede I."/>
            <person name="Drula E."/>
            <person name="Henrissat B."/>
            <person name="Morin E."/>
            <person name="Kohler A."/>
            <person name="Barry K."/>
            <person name="LaButti K."/>
            <person name="Morin E."/>
            <person name="Salamov A."/>
            <person name="Lipzen A."/>
            <person name="Mereny Z."/>
            <person name="Hegedus B."/>
            <person name="Baldrian P."/>
            <person name="Stursova M."/>
            <person name="Weitz H."/>
            <person name="Taylor A."/>
            <person name="Grigoriev I.V."/>
            <person name="Nagy L.G."/>
            <person name="Martin F."/>
            <person name="Kauserud H."/>
        </authorList>
    </citation>
    <scope>NUCLEOTIDE SEQUENCE</scope>
    <source>
        <strain evidence="2">CBHHK200</strain>
    </source>
</reference>
<proteinExistence type="predicted"/>
<accession>A0AAD6T3H9</accession>
<comment type="caution">
    <text evidence="2">The sequence shown here is derived from an EMBL/GenBank/DDBJ whole genome shotgun (WGS) entry which is preliminary data.</text>
</comment>
<evidence type="ECO:0000256" key="1">
    <source>
        <dbReference type="SAM" id="MobiDB-lite"/>
    </source>
</evidence>
<evidence type="ECO:0000313" key="3">
    <source>
        <dbReference type="Proteomes" id="UP001218188"/>
    </source>
</evidence>
<protein>
    <submittedName>
        <fullName evidence="2">Uncharacterized protein</fullName>
    </submittedName>
</protein>
<dbReference type="Proteomes" id="UP001218188">
    <property type="component" value="Unassembled WGS sequence"/>
</dbReference>
<feature type="compositionally biased region" description="Basic residues" evidence="1">
    <location>
        <begin position="22"/>
        <end position="39"/>
    </location>
</feature>
<evidence type="ECO:0000313" key="2">
    <source>
        <dbReference type="EMBL" id="KAJ7038156.1"/>
    </source>
</evidence>
<gene>
    <name evidence="2" type="ORF">C8F04DRAFT_1393065</name>
</gene>
<name>A0AAD6T3H9_9AGAR</name>
<keyword evidence="3" id="KW-1185">Reference proteome</keyword>
<feature type="compositionally biased region" description="Low complexity" evidence="1">
    <location>
        <begin position="42"/>
        <end position="53"/>
    </location>
</feature>
<sequence>MRMNGRTVIKTSRRTETLKTLRSPKIKTTRRTDSRRRKMAWSSNSSLRPLPRSGTTSRGHSQVKIQLVVSALSTRRICGISAFSLISYPQPYLVQPFVPASLC</sequence>
<dbReference type="AlphaFoldDB" id="A0AAD6T3H9"/>